<feature type="compositionally biased region" description="Low complexity" evidence="1">
    <location>
        <begin position="256"/>
        <end position="270"/>
    </location>
</feature>
<dbReference type="Proteomes" id="UP000612055">
    <property type="component" value="Unassembled WGS sequence"/>
</dbReference>
<feature type="compositionally biased region" description="Low complexity" evidence="1">
    <location>
        <begin position="230"/>
        <end position="241"/>
    </location>
</feature>
<evidence type="ECO:0000256" key="1">
    <source>
        <dbReference type="SAM" id="MobiDB-lite"/>
    </source>
</evidence>
<dbReference type="AlphaFoldDB" id="A0A835XPL9"/>
<feature type="compositionally biased region" description="Low complexity" evidence="1">
    <location>
        <begin position="472"/>
        <end position="485"/>
    </location>
</feature>
<keyword evidence="2" id="KW-0472">Membrane</keyword>
<accession>A0A835XPL9</accession>
<feature type="region of interest" description="Disordered" evidence="1">
    <location>
        <begin position="779"/>
        <end position="807"/>
    </location>
</feature>
<feature type="region of interest" description="Disordered" evidence="1">
    <location>
        <begin position="176"/>
        <end position="283"/>
    </location>
</feature>
<evidence type="ECO:0000256" key="2">
    <source>
        <dbReference type="SAM" id="Phobius"/>
    </source>
</evidence>
<proteinExistence type="predicted"/>
<feature type="compositionally biased region" description="Gly residues" evidence="1">
    <location>
        <begin position="334"/>
        <end position="355"/>
    </location>
</feature>
<feature type="transmembrane region" description="Helical" evidence="2">
    <location>
        <begin position="69"/>
        <end position="93"/>
    </location>
</feature>
<feature type="transmembrane region" description="Helical" evidence="2">
    <location>
        <begin position="113"/>
        <end position="130"/>
    </location>
</feature>
<feature type="compositionally biased region" description="Pro residues" evidence="1">
    <location>
        <begin position="436"/>
        <end position="446"/>
    </location>
</feature>
<feature type="transmembrane region" description="Helical" evidence="2">
    <location>
        <begin position="871"/>
        <end position="892"/>
    </location>
</feature>
<name>A0A835XPL9_9CHLO</name>
<dbReference type="OrthoDB" id="563401at2759"/>
<feature type="compositionally biased region" description="Low complexity" evidence="1">
    <location>
        <begin position="447"/>
        <end position="461"/>
    </location>
</feature>
<organism evidence="3 4">
    <name type="scientific">Edaphochlamys debaryana</name>
    <dbReference type="NCBI Taxonomy" id="47281"/>
    <lineage>
        <taxon>Eukaryota</taxon>
        <taxon>Viridiplantae</taxon>
        <taxon>Chlorophyta</taxon>
        <taxon>core chlorophytes</taxon>
        <taxon>Chlorophyceae</taxon>
        <taxon>CS clade</taxon>
        <taxon>Chlamydomonadales</taxon>
        <taxon>Chlamydomonadales incertae sedis</taxon>
        <taxon>Edaphochlamys</taxon>
    </lineage>
</organism>
<feature type="transmembrane region" description="Helical" evidence="2">
    <location>
        <begin position="939"/>
        <end position="958"/>
    </location>
</feature>
<feature type="transmembrane region" description="Helical" evidence="2">
    <location>
        <begin position="904"/>
        <end position="927"/>
    </location>
</feature>
<feature type="compositionally biased region" description="Pro residues" evidence="1">
    <location>
        <begin position="271"/>
        <end position="281"/>
    </location>
</feature>
<feature type="region of interest" description="Disordered" evidence="1">
    <location>
        <begin position="328"/>
        <end position="363"/>
    </location>
</feature>
<reference evidence="3" key="1">
    <citation type="journal article" date="2020" name="bioRxiv">
        <title>Comparative genomics of Chlamydomonas.</title>
        <authorList>
            <person name="Craig R.J."/>
            <person name="Hasan A.R."/>
            <person name="Ness R.W."/>
            <person name="Keightley P.D."/>
        </authorList>
    </citation>
    <scope>NUCLEOTIDE SEQUENCE</scope>
    <source>
        <strain evidence="3">CCAP 11/70</strain>
    </source>
</reference>
<sequence>MLPPHAAAGLAVAVLAVGAGVSQLGPGLQRPSSWAPDSPWALLVSAAALASCAWMAARQSSEGPVTATALLLHLLTAGAALLLPALAASWLFPAGGLLAAAVKGLVAVTLRPLLLRGILVVTTGALAAAARRQVLLGASLGPPQPDPATAPGSVAGYLSRSPLRLWPRLWVSEAGTSSSASTEAGGTPRLLVGGGPEAGPQPWLPLGSLSATPNLSATLTPRPSPGPEQLTSSTAALDAATGGQPPTSSAAALQSRAVARPAGPAQASAAPDPPPSAPVAPRPSVLYRSNLRTVVSSCKVHLAPGADFHAAAGSLSAAARTAAARALLQHSRRGGGAAPAGPLGGEQEGAPGGGGRPPPPPFRLQLAALRGCVELVFRMQFDGEELDEEAIAAIMAEAEAEARAAGAGAGNSEAAAQQGGQGGGLTVAPAVWSSSHPPPPPRPAAAPSPDGGSSGSEVSSPFVMPPELQPEATARGRGAVAPAGALPEVEQTSARLRRQLPVPTRAVQLLVALDPPVVTAGTGSGGSGGALQVFLCIDEGHALPDGVEVRLVVEQRGAVVAEVARVSVGPQGGNTSLDVSGLAEGSAALLVLPVWEEGPRMRPTRAPGLLYVPLAVVPAPVAEELSGLLRSMEHEADRAWRDAKPTTRRARAYAHHFSTLISDVASLLPTGGTQAVAGAQQDEPWQRAGGAQEAARVAPGSGLEVVLDMSSAASAVSRAAADFLLSMGLTDTLGYLAAGPRDAAGVQGPGRTGQAGAVPAQTNSDAWRRGADEITAADAAPAVAESGVPRPAAVEAAAESSGRVEGGPEALGELAAKRHASGKAADADAGRMRRQQLALAGSAVFRGFRDTGTERRCYKYRVQQAYAHDPAIAVLNAILTLGTLAAVAAWHGDAAALTTALMPGWALAPLVMCVCALVLPAVSFRAFKRLSEPRTREPLVWVCHAVSMALLCRHVLAWGHGAAGGPVATAAPLAAPAGRALAASCAALQPTTYGLHLRSYGPLFALDAALLTLMFSAADGGAWLSGLAPAAGVVAASTVASVLVDLYWRLRFLRELSREVGRSGAGTGGRAGG</sequence>
<feature type="region of interest" description="Disordered" evidence="1">
    <location>
        <begin position="409"/>
        <end position="486"/>
    </location>
</feature>
<feature type="compositionally biased region" description="Low complexity" evidence="1">
    <location>
        <begin position="409"/>
        <end position="418"/>
    </location>
</feature>
<keyword evidence="2" id="KW-0812">Transmembrane</keyword>
<keyword evidence="2" id="KW-1133">Transmembrane helix</keyword>
<feature type="compositionally biased region" description="Polar residues" evidence="1">
    <location>
        <begin position="209"/>
        <end position="221"/>
    </location>
</feature>
<dbReference type="EMBL" id="JAEHOE010000144">
    <property type="protein sequence ID" value="KAG2484715.1"/>
    <property type="molecule type" value="Genomic_DNA"/>
</dbReference>
<gene>
    <name evidence="3" type="ORF">HYH03_016543</name>
</gene>
<protein>
    <submittedName>
        <fullName evidence="3">Uncharacterized protein</fullName>
    </submittedName>
</protein>
<feature type="compositionally biased region" description="Low complexity" evidence="1">
    <location>
        <begin position="779"/>
        <end position="803"/>
    </location>
</feature>
<evidence type="ECO:0000313" key="4">
    <source>
        <dbReference type="Proteomes" id="UP000612055"/>
    </source>
</evidence>
<feature type="transmembrane region" description="Helical" evidence="2">
    <location>
        <begin position="1024"/>
        <end position="1048"/>
    </location>
</feature>
<feature type="transmembrane region" description="Helical" evidence="2">
    <location>
        <begin position="38"/>
        <end position="57"/>
    </location>
</feature>
<evidence type="ECO:0000313" key="3">
    <source>
        <dbReference type="EMBL" id="KAG2484715.1"/>
    </source>
</evidence>
<keyword evidence="4" id="KW-1185">Reference proteome</keyword>
<comment type="caution">
    <text evidence="3">The sequence shown here is derived from an EMBL/GenBank/DDBJ whole genome shotgun (WGS) entry which is preliminary data.</text>
</comment>
<feature type="compositionally biased region" description="Low complexity" evidence="1">
    <location>
        <begin position="176"/>
        <end position="187"/>
    </location>
</feature>